<dbReference type="AlphaFoldDB" id="A0A8J2YHD4"/>
<name>A0A8J2YHD4_9RHOB</name>
<dbReference type="Proteomes" id="UP000602745">
    <property type="component" value="Unassembled WGS sequence"/>
</dbReference>
<dbReference type="EMBL" id="BMCP01000002">
    <property type="protein sequence ID" value="GGE42666.1"/>
    <property type="molecule type" value="Genomic_DNA"/>
</dbReference>
<reference evidence="1" key="2">
    <citation type="submission" date="2020-09" db="EMBL/GenBank/DDBJ databases">
        <authorList>
            <person name="Sun Q."/>
            <person name="Sedlacek I."/>
        </authorList>
    </citation>
    <scope>NUCLEOTIDE SEQUENCE</scope>
    <source>
        <strain evidence="1">CCM 7684</strain>
    </source>
</reference>
<protein>
    <submittedName>
        <fullName evidence="1">Uncharacterized protein</fullName>
    </submittedName>
</protein>
<comment type="caution">
    <text evidence="1">The sequence shown here is derived from an EMBL/GenBank/DDBJ whole genome shotgun (WGS) entry which is preliminary data.</text>
</comment>
<keyword evidence="2" id="KW-1185">Reference proteome</keyword>
<reference evidence="1" key="1">
    <citation type="journal article" date="2014" name="Int. J. Syst. Evol. Microbiol.">
        <title>Complete genome sequence of Corynebacterium casei LMG S-19264T (=DSM 44701T), isolated from a smear-ripened cheese.</title>
        <authorList>
            <consortium name="US DOE Joint Genome Institute (JGI-PGF)"/>
            <person name="Walter F."/>
            <person name="Albersmeier A."/>
            <person name="Kalinowski J."/>
            <person name="Ruckert C."/>
        </authorList>
    </citation>
    <scope>NUCLEOTIDE SEQUENCE</scope>
    <source>
        <strain evidence="1">CCM 7684</strain>
    </source>
</reference>
<proteinExistence type="predicted"/>
<evidence type="ECO:0000313" key="1">
    <source>
        <dbReference type="EMBL" id="GGE42666.1"/>
    </source>
</evidence>
<organism evidence="1 2">
    <name type="scientific">Agaricicola taiwanensis</name>
    <dbReference type="NCBI Taxonomy" id="591372"/>
    <lineage>
        <taxon>Bacteria</taxon>
        <taxon>Pseudomonadati</taxon>
        <taxon>Pseudomonadota</taxon>
        <taxon>Alphaproteobacteria</taxon>
        <taxon>Rhodobacterales</taxon>
        <taxon>Paracoccaceae</taxon>
        <taxon>Agaricicola</taxon>
    </lineage>
</organism>
<evidence type="ECO:0000313" key="2">
    <source>
        <dbReference type="Proteomes" id="UP000602745"/>
    </source>
</evidence>
<sequence length="76" mass="8492">MSVPLAAIADDGDLLGLDEIEIGIPIVIDAHDLSLVLNVWWMSGWIGRRPGRFGRLLALRQPNWNDEFVKEGLPEI</sequence>
<accession>A0A8J2YHD4</accession>
<gene>
    <name evidence="1" type="ORF">GCM10007276_19940</name>
</gene>